<accession>A0AAW5KLP5</accession>
<name>A0AAW5KLP5_9FIRM</name>
<protein>
    <submittedName>
        <fullName evidence="1">Uncharacterized protein</fullName>
    </submittedName>
</protein>
<proteinExistence type="predicted"/>
<gene>
    <name evidence="1" type="ORF">NE632_02715</name>
</gene>
<dbReference type="RefSeq" id="WP_256321578.1">
    <property type="nucleotide sequence ID" value="NZ_JANGCN010000004.1"/>
</dbReference>
<evidence type="ECO:0000313" key="1">
    <source>
        <dbReference type="EMBL" id="MCQ5152207.1"/>
    </source>
</evidence>
<evidence type="ECO:0000313" key="2">
    <source>
        <dbReference type="Proteomes" id="UP001206236"/>
    </source>
</evidence>
<dbReference type="EMBL" id="JANGCN010000004">
    <property type="protein sequence ID" value="MCQ5152207.1"/>
    <property type="molecule type" value="Genomic_DNA"/>
</dbReference>
<organism evidence="1 2">
    <name type="scientific">Ruminococcus bicirculans</name>
    <name type="common">ex Wegman et al. 2014</name>
    <dbReference type="NCBI Taxonomy" id="1160721"/>
    <lineage>
        <taxon>Bacteria</taxon>
        <taxon>Bacillati</taxon>
        <taxon>Bacillota</taxon>
        <taxon>Clostridia</taxon>
        <taxon>Eubacteriales</taxon>
        <taxon>Oscillospiraceae</taxon>
        <taxon>Ruminococcus</taxon>
    </lineage>
</organism>
<reference evidence="1" key="1">
    <citation type="submission" date="2022-06" db="EMBL/GenBank/DDBJ databases">
        <title>Isolation of gut microbiota from human fecal samples.</title>
        <authorList>
            <person name="Pamer E.G."/>
            <person name="Barat B."/>
            <person name="Waligurski E."/>
            <person name="Medina S."/>
            <person name="Paddock L."/>
            <person name="Mostad J."/>
        </authorList>
    </citation>
    <scope>NUCLEOTIDE SEQUENCE</scope>
    <source>
        <strain evidence="1">DFI.5.57</strain>
    </source>
</reference>
<dbReference type="Proteomes" id="UP001206236">
    <property type="component" value="Unassembled WGS sequence"/>
</dbReference>
<sequence length="61" mass="7132">MKIRINRSCRKRRQDCYNGMGRCLCIEPKRLCNESKKLIVVDPMSNVIVVTKEKDYGAKNE</sequence>
<comment type="caution">
    <text evidence="1">The sequence shown here is derived from an EMBL/GenBank/DDBJ whole genome shotgun (WGS) entry which is preliminary data.</text>
</comment>
<dbReference type="AlphaFoldDB" id="A0AAW5KLP5"/>